<evidence type="ECO:0000256" key="1">
    <source>
        <dbReference type="ARBA" id="ARBA00004533"/>
    </source>
</evidence>
<keyword evidence="2" id="KW-1003">Cell membrane</keyword>
<dbReference type="PANTHER" id="PTHR30462:SF0">
    <property type="entry name" value="INTERMEMBRANE TRANSPORT PROTEIN YEBT"/>
    <property type="match status" value="1"/>
</dbReference>
<dbReference type="OrthoDB" id="9806984at2"/>
<keyword evidence="10" id="KW-1185">Reference proteome</keyword>
<keyword evidence="5 7" id="KW-1133">Transmembrane helix</keyword>
<evidence type="ECO:0000256" key="2">
    <source>
        <dbReference type="ARBA" id="ARBA00022475"/>
    </source>
</evidence>
<proteinExistence type="predicted"/>
<feature type="domain" description="Mce/MlaD" evidence="8">
    <location>
        <begin position="171"/>
        <end position="238"/>
    </location>
</feature>
<dbReference type="GO" id="GO:0005886">
    <property type="term" value="C:plasma membrane"/>
    <property type="evidence" value="ECO:0007669"/>
    <property type="project" value="UniProtKB-SubCell"/>
</dbReference>
<evidence type="ECO:0000256" key="6">
    <source>
        <dbReference type="ARBA" id="ARBA00023136"/>
    </source>
</evidence>
<keyword evidence="3" id="KW-0997">Cell inner membrane</keyword>
<evidence type="ECO:0000256" key="7">
    <source>
        <dbReference type="SAM" id="Phobius"/>
    </source>
</evidence>
<dbReference type="RefSeq" id="WP_086066613.1">
    <property type="nucleotide sequence ID" value="NZ_CP021108.1"/>
</dbReference>
<dbReference type="EMBL" id="CP021108">
    <property type="protein sequence ID" value="ARP83275.1"/>
    <property type="molecule type" value="Genomic_DNA"/>
</dbReference>
<dbReference type="InterPro" id="IPR051800">
    <property type="entry name" value="PqiA-PqiB_transport"/>
</dbReference>
<protein>
    <submittedName>
        <fullName evidence="9">Mammalian cell entry protein</fullName>
    </submittedName>
</protein>
<dbReference type="STRING" id="1416806.CAL12_22270"/>
<feature type="transmembrane region" description="Helical" evidence="7">
    <location>
        <begin position="31"/>
        <end position="49"/>
    </location>
</feature>
<dbReference type="Proteomes" id="UP000194151">
    <property type="component" value="Chromosome"/>
</dbReference>
<feature type="domain" description="Mce/MlaD" evidence="8">
    <location>
        <begin position="56"/>
        <end position="147"/>
    </location>
</feature>
<reference evidence="9 10" key="1">
    <citation type="submission" date="2017-05" db="EMBL/GenBank/DDBJ databases">
        <title>Complete and WGS of Bordetella genogroups.</title>
        <authorList>
            <person name="Spilker T."/>
            <person name="LiPuma J."/>
        </authorList>
    </citation>
    <scope>NUCLEOTIDE SEQUENCE [LARGE SCALE GENOMIC DNA]</scope>
    <source>
        <strain evidence="9 10">AU19157</strain>
    </source>
</reference>
<keyword evidence="6 7" id="KW-0472">Membrane</keyword>
<evidence type="ECO:0000256" key="3">
    <source>
        <dbReference type="ARBA" id="ARBA00022519"/>
    </source>
</evidence>
<name>A0A1W6YQB9_9BORD</name>
<gene>
    <name evidence="9" type="ORF">CAL12_22270</name>
</gene>
<evidence type="ECO:0000313" key="9">
    <source>
        <dbReference type="EMBL" id="ARP83275.1"/>
    </source>
</evidence>
<evidence type="ECO:0000256" key="4">
    <source>
        <dbReference type="ARBA" id="ARBA00022692"/>
    </source>
</evidence>
<dbReference type="PANTHER" id="PTHR30462">
    <property type="entry name" value="INTERMEMBRANE TRANSPORT PROTEIN PQIB-RELATED"/>
    <property type="match status" value="1"/>
</dbReference>
<organism evidence="9 10">
    <name type="scientific">Bordetella genomosp. 8</name>
    <dbReference type="NCBI Taxonomy" id="1416806"/>
    <lineage>
        <taxon>Bacteria</taxon>
        <taxon>Pseudomonadati</taxon>
        <taxon>Pseudomonadota</taxon>
        <taxon>Betaproteobacteria</taxon>
        <taxon>Burkholderiales</taxon>
        <taxon>Alcaligenaceae</taxon>
        <taxon>Bordetella</taxon>
    </lineage>
</organism>
<accession>A0A1W6YQB9</accession>
<evidence type="ECO:0000256" key="5">
    <source>
        <dbReference type="ARBA" id="ARBA00022989"/>
    </source>
</evidence>
<evidence type="ECO:0000313" key="10">
    <source>
        <dbReference type="Proteomes" id="UP000194151"/>
    </source>
</evidence>
<dbReference type="Pfam" id="PF02470">
    <property type="entry name" value="MlaD"/>
    <property type="match status" value="3"/>
</dbReference>
<dbReference type="AlphaFoldDB" id="A0A1W6YQB9"/>
<sequence>MPEPPGVRPGAEDHAALPEALTRPPSRRGALLVWVVPLVAVLIGAWLAVQSIMEKGPTITISFATGEGLEAGKTKIKFKDVDIGVINGVDLAPDYKSVIATADLAKSAANLLVDDTRFWVVSPRISGGSVSGLNTLFSGAYIAMDSGSQTKKRRDFVGLREPPVFTSDVPGREYVLKSESLGSLDVGAPVFFRRLQVGQVVSYALDPAGNGVTVRIFVNAPYDRYVKVDTRFWHASGVDVSLDASGVKVNTESVVAILSGGLAFQSPPAAANAQAADADTQFQLFQNRAEAMQRKDAIVDTYVFNFQESVRGLAIGAPVDFRGIVIGEVSGIYTRFDRARREFSIPVEVKLYPERFTSRYESGKGGGRLGDDPREMARWLVDNGLRGQLRTGNLLTGQLYVAMDFFPNAPKATVNWESGRPELPTVPGNLQSLQDSITGIVDKVNRLPLDDLAKDVRQAMKDASALMRTLSRNVAPDARAALVAARSALESASRSMQPVPSLAQSTTETMRELSRTAAAFRALADYLERHPEALVRGKAEPRP</sequence>
<dbReference type="KEGG" id="bgv:CAL12_22270"/>
<feature type="domain" description="Mce/MlaD" evidence="8">
    <location>
        <begin position="301"/>
        <end position="404"/>
    </location>
</feature>
<evidence type="ECO:0000259" key="8">
    <source>
        <dbReference type="Pfam" id="PF02470"/>
    </source>
</evidence>
<comment type="subcellular location">
    <subcellularLocation>
        <location evidence="1">Cell inner membrane</location>
    </subcellularLocation>
</comment>
<dbReference type="InterPro" id="IPR003399">
    <property type="entry name" value="Mce/MlaD"/>
</dbReference>
<keyword evidence="4 7" id="KW-0812">Transmembrane</keyword>